<name>A0A9W4U813_9PLEO</name>
<dbReference type="PANTHER" id="PTHR24148:SF64">
    <property type="entry name" value="HETEROKARYON INCOMPATIBILITY DOMAIN-CONTAINING PROTEIN"/>
    <property type="match status" value="1"/>
</dbReference>
<dbReference type="InterPro" id="IPR052895">
    <property type="entry name" value="HetReg/Transcr_Mod"/>
</dbReference>
<feature type="domain" description="Heterokaryon incompatibility" evidence="2">
    <location>
        <begin position="70"/>
        <end position="286"/>
    </location>
</feature>
<reference evidence="3" key="1">
    <citation type="submission" date="2023-01" db="EMBL/GenBank/DDBJ databases">
        <authorList>
            <person name="Van Ghelder C."/>
            <person name="Rancurel C."/>
        </authorList>
    </citation>
    <scope>NUCLEOTIDE SEQUENCE</scope>
    <source>
        <strain evidence="3">CNCM I-4278</strain>
    </source>
</reference>
<evidence type="ECO:0000313" key="3">
    <source>
        <dbReference type="EMBL" id="CAI6288404.1"/>
    </source>
</evidence>
<protein>
    <recommendedName>
        <fullName evidence="2">Heterokaryon incompatibility domain-containing protein</fullName>
    </recommendedName>
</protein>
<sequence>MMDSDNETLEVEDLSITQDVPDKTAHNNSIPYQALQGDEIRILILEPGELGTKLHGRLIHVSLQAARKKYAACSYVWGQQNTDRVQLRVEYGDVHNTTVGHNLGQFLHNIRRPAGESLALWADALCINQDDNAEKSRQVARMVDIYKECQAVFAWLGSANESTQRLLRGILNLSKSIQGVVASSDFFPALMDRGVLQRYLLQRWQSIWDPQGLTLVEKLAIHVKQEWMKDPDPGDAHYMLLLNVLIDDSGLFYKDVDESDQPITMLKGIHSICGMEWWNRMWTAQEFILAPDAYFVLGRAFIPQQQLLSVFQLCEAATDFIGMHRAHTVHLPWLEEAYMANVGGYPNFWTVNQFCRLRTVLKDAAKEDSIIDPLLILAFLNNVPVKNRSGWHIKGATDPRDRIYALLGMVADDQSSIVPDYTKTTEEVYTEFSESFLSQGHLPLLWILHPTQNKFSLPSWCVDWSAIAPKTHFSALITQEHMGKRCDITPSFTTHPLGRAMTIQAHALGRIARMYPATSSYRAHPNCQGRPSEDNQKNPDDHFSNCTGLFDLYEAIKSRATSEENALYELLRFASEPRADRTPTPGIEPHTATTYCFGLLRSLSMRADLSLFDSSLVKSLSGIADSFERIPERNCTALTAEGHVGCAMEEARCGDMLVAVGEYKAPLIVREVEGDEGYWRIIGCGWFPSSRDSLDRDGAVLLREFRIV</sequence>
<dbReference type="Pfam" id="PF06985">
    <property type="entry name" value="HET"/>
    <property type="match status" value="1"/>
</dbReference>
<proteinExistence type="predicted"/>
<dbReference type="Proteomes" id="UP001152607">
    <property type="component" value="Unassembled WGS sequence"/>
</dbReference>
<dbReference type="PANTHER" id="PTHR24148">
    <property type="entry name" value="ANKYRIN REPEAT DOMAIN-CONTAINING PROTEIN 39 HOMOLOG-RELATED"/>
    <property type="match status" value="1"/>
</dbReference>
<gene>
    <name evidence="3" type="ORF">PDIGIT_LOCUS2388</name>
</gene>
<comment type="caution">
    <text evidence="3">The sequence shown here is derived from an EMBL/GenBank/DDBJ whole genome shotgun (WGS) entry which is preliminary data.</text>
</comment>
<dbReference type="EMBL" id="CAOQHR010000001">
    <property type="protein sequence ID" value="CAI6288404.1"/>
    <property type="molecule type" value="Genomic_DNA"/>
</dbReference>
<dbReference type="InterPro" id="IPR010730">
    <property type="entry name" value="HET"/>
</dbReference>
<feature type="region of interest" description="Disordered" evidence="1">
    <location>
        <begin position="1"/>
        <end position="28"/>
    </location>
</feature>
<organism evidence="3 4">
    <name type="scientific">Periconia digitata</name>
    <dbReference type="NCBI Taxonomy" id="1303443"/>
    <lineage>
        <taxon>Eukaryota</taxon>
        <taxon>Fungi</taxon>
        <taxon>Dikarya</taxon>
        <taxon>Ascomycota</taxon>
        <taxon>Pezizomycotina</taxon>
        <taxon>Dothideomycetes</taxon>
        <taxon>Pleosporomycetidae</taxon>
        <taxon>Pleosporales</taxon>
        <taxon>Massarineae</taxon>
        <taxon>Periconiaceae</taxon>
        <taxon>Periconia</taxon>
    </lineage>
</organism>
<evidence type="ECO:0000259" key="2">
    <source>
        <dbReference type="Pfam" id="PF06985"/>
    </source>
</evidence>
<dbReference type="AlphaFoldDB" id="A0A9W4U813"/>
<feature type="compositionally biased region" description="Acidic residues" evidence="1">
    <location>
        <begin position="1"/>
        <end position="13"/>
    </location>
</feature>
<keyword evidence="4" id="KW-1185">Reference proteome</keyword>
<dbReference type="OrthoDB" id="3553147at2759"/>
<evidence type="ECO:0000313" key="4">
    <source>
        <dbReference type="Proteomes" id="UP001152607"/>
    </source>
</evidence>
<accession>A0A9W4U813</accession>
<evidence type="ECO:0000256" key="1">
    <source>
        <dbReference type="SAM" id="MobiDB-lite"/>
    </source>
</evidence>